<evidence type="ECO:0008006" key="9">
    <source>
        <dbReference type="Google" id="ProtNLM"/>
    </source>
</evidence>
<keyword evidence="2" id="KW-1003">Cell membrane</keyword>
<evidence type="ECO:0000256" key="2">
    <source>
        <dbReference type="ARBA" id="ARBA00022475"/>
    </source>
</evidence>
<dbReference type="InterPro" id="IPR014548">
    <property type="entry name" value="Ac_Trasf"/>
</dbReference>
<dbReference type="EMBL" id="JAPFQI010000011">
    <property type="protein sequence ID" value="MCW8086850.1"/>
    <property type="molecule type" value="Genomic_DNA"/>
</dbReference>
<keyword evidence="6" id="KW-0012">Acyltransferase</keyword>
<reference evidence="7 8" key="1">
    <citation type="submission" date="2022-10" db="EMBL/GenBank/DDBJ databases">
        <title>Roseococcus glaciei nov., sp. nov., isolated from glacier.</title>
        <authorList>
            <person name="Liu Q."/>
            <person name="Xin Y.-H."/>
        </authorList>
    </citation>
    <scope>NUCLEOTIDE SEQUENCE [LARGE SCALE GENOMIC DNA]</scope>
    <source>
        <strain evidence="7 8">MDT2-1-1</strain>
    </source>
</reference>
<dbReference type="Proteomes" id="UP001526430">
    <property type="component" value="Unassembled WGS sequence"/>
</dbReference>
<evidence type="ECO:0000313" key="8">
    <source>
        <dbReference type="Proteomes" id="UP001526430"/>
    </source>
</evidence>
<evidence type="ECO:0000256" key="6">
    <source>
        <dbReference type="ARBA" id="ARBA00023315"/>
    </source>
</evidence>
<dbReference type="CDD" id="cd07984">
    <property type="entry name" value="LPLAT_LABLAT-like"/>
    <property type="match status" value="1"/>
</dbReference>
<proteinExistence type="predicted"/>
<sequence length="313" mass="34554">MPGATLPLNPPGNAGAAPDWRAAPERGSPTLLRLMTAIALRLGWRVGHALLFPITAYFLLTAPRPRRASREFLRRALGREAGWRELWRLYFSFSSTILDRVWLCTGRTEGFRLEMRGLDDLRARMAEGRGVLLLGAHLGSFEAMRAVADAGCPVELAVLMHEGNAARVKQWADALGGEARAAAIIPLGQPDAMLRVRECLERGGLVGLLADRAPEGARMVSVPFLGSPAPLPAGPHQLAALLGVPVMLAFGLRRGPRRYEVRFEPFEDLTAPVPRAGREEFLRRSLPRYAARLEDTAREAPDNWFNFHRFWGA</sequence>
<evidence type="ECO:0000256" key="3">
    <source>
        <dbReference type="ARBA" id="ARBA00022519"/>
    </source>
</evidence>
<organism evidence="7 8">
    <name type="scientific">Sabulicella glaciei</name>
    <dbReference type="NCBI Taxonomy" id="2984948"/>
    <lineage>
        <taxon>Bacteria</taxon>
        <taxon>Pseudomonadati</taxon>
        <taxon>Pseudomonadota</taxon>
        <taxon>Alphaproteobacteria</taxon>
        <taxon>Acetobacterales</taxon>
        <taxon>Acetobacteraceae</taxon>
        <taxon>Sabulicella</taxon>
    </lineage>
</organism>
<comment type="caution">
    <text evidence="7">The sequence shown here is derived from an EMBL/GenBank/DDBJ whole genome shotgun (WGS) entry which is preliminary data.</text>
</comment>
<keyword evidence="4" id="KW-0808">Transferase</keyword>
<name>A0ABT3NXF6_9PROT</name>
<keyword evidence="3" id="KW-0997">Cell inner membrane</keyword>
<protein>
    <recommendedName>
        <fullName evidence="9">Lipid A biosynthesis acyltransferase</fullName>
    </recommendedName>
</protein>
<keyword evidence="8" id="KW-1185">Reference proteome</keyword>
<dbReference type="PANTHER" id="PTHR30606">
    <property type="entry name" value="LIPID A BIOSYNTHESIS LAUROYL ACYLTRANSFERASE"/>
    <property type="match status" value="1"/>
</dbReference>
<gene>
    <name evidence="7" type="ORF">OF850_14530</name>
</gene>
<evidence type="ECO:0000256" key="1">
    <source>
        <dbReference type="ARBA" id="ARBA00004533"/>
    </source>
</evidence>
<dbReference type="PIRSF" id="PIRSF028561">
    <property type="entry name" value="Ac_Trasf"/>
    <property type="match status" value="1"/>
</dbReference>
<keyword evidence="5" id="KW-0472">Membrane</keyword>
<dbReference type="Pfam" id="PF03279">
    <property type="entry name" value="Lip_A_acyltrans"/>
    <property type="match status" value="1"/>
</dbReference>
<evidence type="ECO:0000313" key="7">
    <source>
        <dbReference type="EMBL" id="MCW8086850.1"/>
    </source>
</evidence>
<evidence type="ECO:0000256" key="5">
    <source>
        <dbReference type="ARBA" id="ARBA00023136"/>
    </source>
</evidence>
<evidence type="ECO:0000256" key="4">
    <source>
        <dbReference type="ARBA" id="ARBA00022679"/>
    </source>
</evidence>
<dbReference type="InterPro" id="IPR004960">
    <property type="entry name" value="LipA_acyltrans"/>
</dbReference>
<comment type="subcellular location">
    <subcellularLocation>
        <location evidence="1">Cell inner membrane</location>
    </subcellularLocation>
</comment>
<accession>A0ABT3NXF6</accession>
<dbReference type="PANTHER" id="PTHR30606:SF9">
    <property type="entry name" value="LIPID A BIOSYNTHESIS LAUROYLTRANSFERASE"/>
    <property type="match status" value="1"/>
</dbReference>
<dbReference type="RefSeq" id="WP_301590976.1">
    <property type="nucleotide sequence ID" value="NZ_JAPFQI010000011.1"/>
</dbReference>